<evidence type="ECO:0000313" key="4">
    <source>
        <dbReference type="Proteomes" id="UP000697995"/>
    </source>
</evidence>
<evidence type="ECO:0000256" key="2">
    <source>
        <dbReference type="ARBA" id="ARBA00023239"/>
    </source>
</evidence>
<evidence type="ECO:0000256" key="1">
    <source>
        <dbReference type="ARBA" id="ARBA00012344"/>
    </source>
</evidence>
<dbReference type="Gene3D" id="3.10.490.10">
    <property type="entry name" value="Gamma-glutamyl cyclotransferase-like"/>
    <property type="match status" value="1"/>
</dbReference>
<dbReference type="InterPro" id="IPR006840">
    <property type="entry name" value="ChaC"/>
</dbReference>
<protein>
    <recommendedName>
        <fullName evidence="1">glutathione-specific gamma-glutamylcyclotransferase</fullName>
        <ecNumber evidence="1">4.3.2.7</ecNumber>
    </recommendedName>
</protein>
<comment type="caution">
    <text evidence="3">The sequence shown here is derived from an EMBL/GenBank/DDBJ whole genome shotgun (WGS) entry which is preliminary data.</text>
</comment>
<sequence length="254" mass="26995">MVHGMERQGQTRLDPAQGAREFAGTLLHAPAWAGLPLSRALIARALPARCLPARPPPTLSESQLRAGMQGALCGRRAGDPLRVFAHGALMWDQRMAAGAEATPARLRGFARRWCLRDIHDRGMPDAPGLAPGLEPMPDACCEGLLLTLSEAAALWPVWRQEMAPGFCRAAWVTVVPMPQGTPLRALAFVADPTHRLHAGALPEPAQARILARAVGPRGPNADALLWAQEALGAAGLEDALLDRLCGQVGRLLAG</sequence>
<organism evidence="3 4">
    <name type="scientific">Paracraurococcus ruber</name>
    <dbReference type="NCBI Taxonomy" id="77675"/>
    <lineage>
        <taxon>Bacteria</taxon>
        <taxon>Pseudomonadati</taxon>
        <taxon>Pseudomonadota</taxon>
        <taxon>Alphaproteobacteria</taxon>
        <taxon>Acetobacterales</taxon>
        <taxon>Roseomonadaceae</taxon>
        <taxon>Paracraurococcus</taxon>
    </lineage>
</organism>
<name>A0ABS1CWJ5_9PROT</name>
<reference evidence="3 4" key="1">
    <citation type="journal article" date="2020" name="Microorganisms">
        <title>Osmotic Adaptation and Compatible Solute Biosynthesis of Phototrophic Bacteria as Revealed from Genome Analyses.</title>
        <authorList>
            <person name="Imhoff J.F."/>
            <person name="Rahn T."/>
            <person name="Kunzel S."/>
            <person name="Keller A."/>
            <person name="Neulinger S.C."/>
        </authorList>
    </citation>
    <scope>NUCLEOTIDE SEQUENCE [LARGE SCALE GENOMIC DNA]</scope>
    <source>
        <strain evidence="3 4">DSM 15382</strain>
    </source>
</reference>
<dbReference type="SUPFAM" id="SSF110857">
    <property type="entry name" value="Gamma-glutamyl cyclotransferase-like"/>
    <property type="match status" value="1"/>
</dbReference>
<dbReference type="CDD" id="cd06661">
    <property type="entry name" value="GGCT_like"/>
    <property type="match status" value="1"/>
</dbReference>
<keyword evidence="2" id="KW-0456">Lyase</keyword>
<evidence type="ECO:0000313" key="3">
    <source>
        <dbReference type="EMBL" id="MBK1658611.1"/>
    </source>
</evidence>
<dbReference type="InterPro" id="IPR036568">
    <property type="entry name" value="GGCT-like_sf"/>
</dbReference>
<gene>
    <name evidence="3" type="ORF">CKO45_10240</name>
</gene>
<proteinExistence type="predicted"/>
<dbReference type="Proteomes" id="UP000697995">
    <property type="component" value="Unassembled WGS sequence"/>
</dbReference>
<keyword evidence="4" id="KW-1185">Reference proteome</keyword>
<dbReference type="PANTHER" id="PTHR12192">
    <property type="entry name" value="CATION TRANSPORT PROTEIN CHAC-RELATED"/>
    <property type="match status" value="1"/>
</dbReference>
<dbReference type="PANTHER" id="PTHR12192:SF2">
    <property type="entry name" value="GLUTATHIONE-SPECIFIC GAMMA-GLUTAMYLCYCLOTRANSFERASE 2"/>
    <property type="match status" value="1"/>
</dbReference>
<dbReference type="EC" id="4.3.2.7" evidence="1"/>
<dbReference type="InterPro" id="IPR013024">
    <property type="entry name" value="GGCT-like"/>
</dbReference>
<dbReference type="EMBL" id="NRSG01000059">
    <property type="protein sequence ID" value="MBK1658611.1"/>
    <property type="molecule type" value="Genomic_DNA"/>
</dbReference>
<accession>A0ABS1CWJ5</accession>
<dbReference type="Pfam" id="PF04752">
    <property type="entry name" value="ChaC"/>
    <property type="match status" value="1"/>
</dbReference>